<dbReference type="AlphaFoldDB" id="A0A2U2DUI9"/>
<dbReference type="Proteomes" id="UP000245252">
    <property type="component" value="Unassembled WGS sequence"/>
</dbReference>
<reference evidence="3 4" key="1">
    <citation type="submission" date="2018-05" db="EMBL/GenBank/DDBJ databases">
        <title>The draft genome of strain NS-104.</title>
        <authorList>
            <person name="Hang P."/>
            <person name="Jiang J."/>
        </authorList>
    </citation>
    <scope>NUCLEOTIDE SEQUENCE [LARGE SCALE GENOMIC DNA]</scope>
    <source>
        <strain evidence="3 4">NS-104</strain>
    </source>
</reference>
<sequence>MQLIDPSHPTYRPLWVRLAIVGSCFGWAIVELVAAQPFWAILAGAAGAYAAYMLLLTFNPQEPAATNTPAQNPDDGDEAPADNKQD</sequence>
<keyword evidence="2" id="KW-0472">Membrane</keyword>
<protein>
    <recommendedName>
        <fullName evidence="5">DUF3329 domain-containing protein</fullName>
    </recommendedName>
</protein>
<dbReference type="RefSeq" id="WP_109457070.1">
    <property type="nucleotide sequence ID" value="NZ_QFBC01000002.1"/>
</dbReference>
<name>A0A2U2DUI9_9HYPH</name>
<feature type="transmembrane region" description="Helical" evidence="2">
    <location>
        <begin position="36"/>
        <end position="55"/>
    </location>
</feature>
<accession>A0A2U2DUI9</accession>
<dbReference type="EMBL" id="QFBC01000002">
    <property type="protein sequence ID" value="PWE56966.1"/>
    <property type="molecule type" value="Genomic_DNA"/>
</dbReference>
<gene>
    <name evidence="3" type="ORF">DEM27_04800</name>
</gene>
<evidence type="ECO:0008006" key="5">
    <source>
        <dbReference type="Google" id="ProtNLM"/>
    </source>
</evidence>
<keyword evidence="4" id="KW-1185">Reference proteome</keyword>
<evidence type="ECO:0000313" key="3">
    <source>
        <dbReference type="EMBL" id="PWE56966.1"/>
    </source>
</evidence>
<organism evidence="3 4">
    <name type="scientific">Metarhizobium album</name>
    <dbReference type="NCBI Taxonomy" id="2182425"/>
    <lineage>
        <taxon>Bacteria</taxon>
        <taxon>Pseudomonadati</taxon>
        <taxon>Pseudomonadota</taxon>
        <taxon>Alphaproteobacteria</taxon>
        <taxon>Hyphomicrobiales</taxon>
        <taxon>Rhizobiaceae</taxon>
        <taxon>Metarhizobium</taxon>
    </lineage>
</organism>
<evidence type="ECO:0000313" key="4">
    <source>
        <dbReference type="Proteomes" id="UP000245252"/>
    </source>
</evidence>
<feature type="transmembrane region" description="Helical" evidence="2">
    <location>
        <begin position="12"/>
        <end position="30"/>
    </location>
</feature>
<feature type="region of interest" description="Disordered" evidence="1">
    <location>
        <begin position="63"/>
        <end position="86"/>
    </location>
</feature>
<keyword evidence="2" id="KW-0812">Transmembrane</keyword>
<keyword evidence="2" id="KW-1133">Transmembrane helix</keyword>
<evidence type="ECO:0000256" key="1">
    <source>
        <dbReference type="SAM" id="MobiDB-lite"/>
    </source>
</evidence>
<comment type="caution">
    <text evidence="3">The sequence shown here is derived from an EMBL/GenBank/DDBJ whole genome shotgun (WGS) entry which is preliminary data.</text>
</comment>
<evidence type="ECO:0000256" key="2">
    <source>
        <dbReference type="SAM" id="Phobius"/>
    </source>
</evidence>
<dbReference type="OrthoDB" id="7362327at2"/>
<proteinExistence type="predicted"/>